<dbReference type="PANTHER" id="PTHR10947">
    <property type="entry name" value="PHENYLALANYL-TRNA SYNTHETASE BETA CHAIN AND LEUCINE-RICH REPEAT-CONTAINING PROTEIN 47"/>
    <property type="match status" value="1"/>
</dbReference>
<dbReference type="GO" id="GO:0003723">
    <property type="term" value="F:RNA binding"/>
    <property type="evidence" value="ECO:0007669"/>
    <property type="project" value="InterPro"/>
</dbReference>
<organism evidence="2">
    <name type="scientific">marine sediment metagenome</name>
    <dbReference type="NCBI Taxonomy" id="412755"/>
    <lineage>
        <taxon>unclassified sequences</taxon>
        <taxon>metagenomes</taxon>
        <taxon>ecological metagenomes</taxon>
    </lineage>
</organism>
<dbReference type="AlphaFoldDB" id="X0UBZ2"/>
<evidence type="ECO:0000259" key="1">
    <source>
        <dbReference type="SMART" id="SM00873"/>
    </source>
</evidence>
<dbReference type="InterPro" id="IPR005146">
    <property type="entry name" value="B3/B4_tRNA-bd"/>
</dbReference>
<accession>X0UBZ2</accession>
<dbReference type="SUPFAM" id="SSF56037">
    <property type="entry name" value="PheT/TilS domain"/>
    <property type="match status" value="1"/>
</dbReference>
<dbReference type="GO" id="GO:0004826">
    <property type="term" value="F:phenylalanine-tRNA ligase activity"/>
    <property type="evidence" value="ECO:0007669"/>
    <property type="project" value="InterPro"/>
</dbReference>
<dbReference type="Gene3D" id="3.50.40.10">
    <property type="entry name" value="Phenylalanyl-trna Synthetase, Chain B, domain 3"/>
    <property type="match status" value="1"/>
</dbReference>
<dbReference type="Pfam" id="PF03483">
    <property type="entry name" value="B3_4"/>
    <property type="match status" value="1"/>
</dbReference>
<sequence length="271" mass="30942">LEVGQWYLITQLDSNYAWASIQDVGGTRDSLMPEILVERASLANWKNQFEQEDYIIHVDNKSITHRPDMWGHRGFAREIAALLNLPLKPLRDFLAIAEIEPYDYQSPIQSETQSWAFEIEKNSGCTRFAAHYIPHIEYKPSSLWMAHRLARIDARAIDAIVDTTNYVMFDIGQPMHAFDADKLADKTLIARKAHQGELVYTLDNQKIELHKDDIVIANKDKPVALAGIMGDLHSSVTMFTKSILLESACFDATTIRRTSERHKIRTEACAR</sequence>
<dbReference type="GO" id="GO:0006432">
    <property type="term" value="P:phenylalanyl-tRNA aminoacylation"/>
    <property type="evidence" value="ECO:0007669"/>
    <property type="project" value="InterPro"/>
</dbReference>
<feature type="non-terminal residue" evidence="2">
    <location>
        <position position="271"/>
    </location>
</feature>
<dbReference type="Gene3D" id="3.30.56.10">
    <property type="match status" value="1"/>
</dbReference>
<feature type="non-terminal residue" evidence="2">
    <location>
        <position position="1"/>
    </location>
</feature>
<dbReference type="PANTHER" id="PTHR10947:SF0">
    <property type="entry name" value="PHENYLALANINE--TRNA LIGASE BETA SUBUNIT"/>
    <property type="match status" value="1"/>
</dbReference>
<feature type="domain" description="B3/B4 tRNA-binding" evidence="1">
    <location>
        <begin position="124"/>
        <end position="271"/>
    </location>
</feature>
<name>X0UBZ2_9ZZZZ</name>
<dbReference type="EMBL" id="BARS01022728">
    <property type="protein sequence ID" value="GAG03324.1"/>
    <property type="molecule type" value="Genomic_DNA"/>
</dbReference>
<evidence type="ECO:0000313" key="2">
    <source>
        <dbReference type="EMBL" id="GAG03324.1"/>
    </source>
</evidence>
<reference evidence="2" key="1">
    <citation type="journal article" date="2014" name="Front. Microbiol.">
        <title>High frequency of phylogenetically diverse reductive dehalogenase-homologous genes in deep subseafloor sedimentary metagenomes.</title>
        <authorList>
            <person name="Kawai M."/>
            <person name="Futagami T."/>
            <person name="Toyoda A."/>
            <person name="Takaki Y."/>
            <person name="Nishi S."/>
            <person name="Hori S."/>
            <person name="Arai W."/>
            <person name="Tsubouchi T."/>
            <person name="Morono Y."/>
            <person name="Uchiyama I."/>
            <person name="Ito T."/>
            <person name="Fujiyama A."/>
            <person name="Inagaki F."/>
            <person name="Takami H."/>
        </authorList>
    </citation>
    <scope>NUCLEOTIDE SEQUENCE</scope>
    <source>
        <strain evidence="2">Expedition CK06-06</strain>
    </source>
</reference>
<dbReference type="GO" id="GO:0009328">
    <property type="term" value="C:phenylalanine-tRNA ligase complex"/>
    <property type="evidence" value="ECO:0007669"/>
    <property type="project" value="TreeGrafter"/>
</dbReference>
<comment type="caution">
    <text evidence="2">The sequence shown here is derived from an EMBL/GenBank/DDBJ whole genome shotgun (WGS) entry which is preliminary data.</text>
</comment>
<dbReference type="InterPro" id="IPR045060">
    <property type="entry name" value="Phe-tRNA-ligase_IIc_bsu"/>
</dbReference>
<dbReference type="InterPro" id="IPR020825">
    <property type="entry name" value="Phe-tRNA_synthase-like_B3/B4"/>
</dbReference>
<dbReference type="SMART" id="SM00873">
    <property type="entry name" value="B3_4"/>
    <property type="match status" value="1"/>
</dbReference>
<protein>
    <recommendedName>
        <fullName evidence="1">B3/B4 tRNA-binding domain-containing protein</fullName>
    </recommendedName>
</protein>
<gene>
    <name evidence="2" type="ORF">S01H1_36290</name>
</gene>
<proteinExistence type="predicted"/>